<dbReference type="GO" id="GO:0006506">
    <property type="term" value="P:GPI anchor biosynthetic process"/>
    <property type="evidence" value="ECO:0007669"/>
    <property type="project" value="TreeGrafter"/>
</dbReference>
<dbReference type="InterPro" id="IPR005135">
    <property type="entry name" value="Endo/exonuclease/phosphatase"/>
</dbReference>
<protein>
    <submittedName>
        <fullName evidence="3">Endonuclease/exonuclease/phosphatase family protein</fullName>
    </submittedName>
</protein>
<dbReference type="AlphaFoldDB" id="C8PE29"/>
<comment type="caution">
    <text evidence="3">The sequence shown here is derived from an EMBL/GenBank/DDBJ whole genome shotgun (WGS) entry which is preliminary data.</text>
</comment>
<dbReference type="GO" id="GO:0004527">
    <property type="term" value="F:exonuclease activity"/>
    <property type="evidence" value="ECO:0007669"/>
    <property type="project" value="UniProtKB-KW"/>
</dbReference>
<dbReference type="SUPFAM" id="SSF56219">
    <property type="entry name" value="DNase I-like"/>
    <property type="match status" value="1"/>
</dbReference>
<gene>
    <name evidence="3" type="ORF">CAMGR0001_2379</name>
</gene>
<dbReference type="Gene3D" id="3.60.10.10">
    <property type="entry name" value="Endonuclease/exonuclease/phosphatase"/>
    <property type="match status" value="1"/>
</dbReference>
<name>C8PE29_9BACT</name>
<dbReference type="InterPro" id="IPR036691">
    <property type="entry name" value="Endo/exonu/phosph_ase_sf"/>
</dbReference>
<dbReference type="InterPro" id="IPR051916">
    <property type="entry name" value="GPI-anchor_lipid_remodeler"/>
</dbReference>
<proteinExistence type="predicted"/>
<dbReference type="EMBL" id="ACYG01000005">
    <property type="protein sequence ID" value="EEV18902.1"/>
    <property type="molecule type" value="Genomic_DNA"/>
</dbReference>
<dbReference type="STRING" id="824.CGRAC_1332"/>
<evidence type="ECO:0000313" key="3">
    <source>
        <dbReference type="EMBL" id="EEV18902.1"/>
    </source>
</evidence>
<dbReference type="Proteomes" id="UP000005709">
    <property type="component" value="Unassembled WGS sequence"/>
</dbReference>
<keyword evidence="3" id="KW-0269">Exonuclease</keyword>
<keyword evidence="4" id="KW-1185">Reference proteome</keyword>
<dbReference type="Pfam" id="PF03372">
    <property type="entry name" value="Exo_endo_phos"/>
    <property type="match status" value="1"/>
</dbReference>
<reference evidence="3 4" key="1">
    <citation type="submission" date="2009-07" db="EMBL/GenBank/DDBJ databases">
        <authorList>
            <person name="Madupu R."/>
            <person name="Sebastian Y."/>
            <person name="Durkin A.S."/>
            <person name="Torralba M."/>
            <person name="Methe B."/>
            <person name="Sutton G.G."/>
            <person name="Strausberg R.L."/>
            <person name="Nelson K.E."/>
        </authorList>
    </citation>
    <scope>NUCLEOTIDE SEQUENCE [LARGE SCALE GENOMIC DNA]</scope>
    <source>
        <strain evidence="3 4">RM3268</strain>
    </source>
</reference>
<accession>C8PE29</accession>
<dbReference type="GO" id="GO:0016020">
    <property type="term" value="C:membrane"/>
    <property type="evidence" value="ECO:0007669"/>
    <property type="project" value="GOC"/>
</dbReference>
<keyword evidence="3" id="KW-0540">Nuclease</keyword>
<dbReference type="PANTHER" id="PTHR14859:SF15">
    <property type="entry name" value="ENDONUCLEASE_EXONUCLEASE_PHOSPHATASE DOMAIN-CONTAINING PROTEIN"/>
    <property type="match status" value="1"/>
</dbReference>
<evidence type="ECO:0000313" key="4">
    <source>
        <dbReference type="Proteomes" id="UP000005709"/>
    </source>
</evidence>
<feature type="domain" description="Endonuclease/exonuclease/phosphatase" evidence="2">
    <location>
        <begin position="24"/>
        <end position="263"/>
    </location>
</feature>
<evidence type="ECO:0000256" key="1">
    <source>
        <dbReference type="SAM" id="SignalP"/>
    </source>
</evidence>
<dbReference type="GO" id="GO:0004519">
    <property type="term" value="F:endonuclease activity"/>
    <property type="evidence" value="ECO:0007669"/>
    <property type="project" value="UniProtKB-KW"/>
</dbReference>
<dbReference type="PANTHER" id="PTHR14859">
    <property type="entry name" value="CALCOFLUOR WHITE HYPERSENSITIVE PROTEIN PRECURSOR"/>
    <property type="match status" value="1"/>
</dbReference>
<dbReference type="OrthoDB" id="184983at2"/>
<organism evidence="3 4">
    <name type="scientific">Campylobacter gracilis RM3268</name>
    <dbReference type="NCBI Taxonomy" id="553220"/>
    <lineage>
        <taxon>Bacteria</taxon>
        <taxon>Pseudomonadati</taxon>
        <taxon>Campylobacterota</taxon>
        <taxon>Epsilonproteobacteria</taxon>
        <taxon>Campylobacterales</taxon>
        <taxon>Campylobacteraceae</taxon>
        <taxon>Campylobacter</taxon>
    </lineage>
</organism>
<sequence length="453" mass="50161">MRVLALLFAMFFCGASAAELKIASFNVQNLFDGVNDGTEYADFEIGRGGWSEQKYERKLQEIADEISALNADILGLQEIENEAVLKALAQKAGYKFYAFSRAQTAPAGVAVMSRIPIKFQKTYRPTELKTRDILRADFALGGTDFSFYVVHMLSARNPLSERKRNFAFLREVLQGHQRAIVAGDFNTNFGRNSLLNELIERDGFSDLWALHPCSQLKHFGSCESHESGAVLDHILLSDDFFSNEPGYKKDSFVVAKSSTASDHFPISFILTDEGALKSTPKKQEFLAKNTASSAKTVTIEELYGRIISEPVLIKGAVVSFANRHGFAISQDGSGVFVYGGGGLQLGDKLDLLVKKTKFYKQSFEIDDFEIVSRSGNVGYIAPYVLPSASVRQLRAGDVISTIKGDVKDGIIDLKGAGEFRIFRKSAPVQNGKNLEFENAYFTIYKGQKEFIVE</sequence>
<evidence type="ECO:0000259" key="2">
    <source>
        <dbReference type="Pfam" id="PF03372"/>
    </source>
</evidence>
<keyword evidence="3" id="KW-0378">Hydrolase</keyword>
<feature type="chain" id="PRO_5002990631" evidence="1">
    <location>
        <begin position="18"/>
        <end position="453"/>
    </location>
</feature>
<dbReference type="eggNOG" id="COG2374">
    <property type="taxonomic scope" value="Bacteria"/>
</dbReference>
<keyword evidence="1" id="KW-0732">Signal</keyword>
<feature type="signal peptide" evidence="1">
    <location>
        <begin position="1"/>
        <end position="17"/>
    </location>
</feature>
<keyword evidence="3" id="KW-0255">Endonuclease</keyword>
<dbReference type="RefSeq" id="WP_005869156.1">
    <property type="nucleotide sequence ID" value="NZ_ACYG01000005.1"/>
</dbReference>